<sequence length="59" mass="6615">MIITSVMLSRRDSSTRYWTLFKSCAAMVSPNPRRGGAPGVAIRVGRWTNIPFSLFPTQK</sequence>
<proteinExistence type="predicted"/>
<dbReference type="EMBL" id="CAFZ01001613">
    <property type="protein sequence ID" value="CCA77450.1"/>
    <property type="molecule type" value="Genomic_DNA"/>
</dbReference>
<dbReference type="HOGENOM" id="CLU_2961687_0_0_1"/>
<keyword evidence="2" id="KW-1185">Reference proteome</keyword>
<comment type="caution">
    <text evidence="1">The sequence shown here is derived from an EMBL/GenBank/DDBJ whole genome shotgun (WGS) entry which is preliminary data.</text>
</comment>
<dbReference type="AlphaFoldDB" id="G4U1K7"/>
<name>G4U1K7_SERID</name>
<protein>
    <submittedName>
        <fullName evidence="1">Uncharacterized protein</fullName>
    </submittedName>
</protein>
<evidence type="ECO:0000313" key="1">
    <source>
        <dbReference type="EMBL" id="CCA77450.1"/>
    </source>
</evidence>
<organism evidence="1 2">
    <name type="scientific">Serendipita indica (strain DSM 11827)</name>
    <name type="common">Root endophyte fungus</name>
    <name type="synonym">Piriformospora indica</name>
    <dbReference type="NCBI Taxonomy" id="1109443"/>
    <lineage>
        <taxon>Eukaryota</taxon>
        <taxon>Fungi</taxon>
        <taxon>Dikarya</taxon>
        <taxon>Basidiomycota</taxon>
        <taxon>Agaricomycotina</taxon>
        <taxon>Agaricomycetes</taxon>
        <taxon>Sebacinales</taxon>
        <taxon>Serendipitaceae</taxon>
        <taxon>Serendipita</taxon>
    </lineage>
</organism>
<reference evidence="1 2" key="1">
    <citation type="journal article" date="2011" name="PLoS Pathog.">
        <title>Endophytic Life Strategies Decoded by Genome and Transcriptome Analyses of the Mutualistic Root Symbiont Piriformospora indica.</title>
        <authorList>
            <person name="Zuccaro A."/>
            <person name="Lahrmann U."/>
            <person name="Guldener U."/>
            <person name="Langen G."/>
            <person name="Pfiffi S."/>
            <person name="Biedenkopf D."/>
            <person name="Wong P."/>
            <person name="Samans B."/>
            <person name="Grimm C."/>
            <person name="Basiewicz M."/>
            <person name="Murat C."/>
            <person name="Martin F."/>
            <person name="Kogel K.H."/>
        </authorList>
    </citation>
    <scope>NUCLEOTIDE SEQUENCE [LARGE SCALE GENOMIC DNA]</scope>
    <source>
        <strain evidence="1 2">DSM 11827</strain>
    </source>
</reference>
<dbReference type="InParanoid" id="G4U1K7"/>
<evidence type="ECO:0000313" key="2">
    <source>
        <dbReference type="Proteomes" id="UP000007148"/>
    </source>
</evidence>
<dbReference type="Proteomes" id="UP000007148">
    <property type="component" value="Unassembled WGS sequence"/>
</dbReference>
<accession>G4U1K7</accession>
<gene>
    <name evidence="1" type="ORF">PIIN_11427</name>
</gene>